<dbReference type="EMBL" id="BAAAPK010000001">
    <property type="protein sequence ID" value="GAA1666196.1"/>
    <property type="molecule type" value="Genomic_DNA"/>
</dbReference>
<dbReference type="Proteomes" id="UP001500596">
    <property type="component" value="Unassembled WGS sequence"/>
</dbReference>
<dbReference type="Pfam" id="PF00582">
    <property type="entry name" value="Usp"/>
    <property type="match status" value="2"/>
</dbReference>
<dbReference type="InterPro" id="IPR006016">
    <property type="entry name" value="UspA"/>
</dbReference>
<dbReference type="Gene3D" id="3.40.50.620">
    <property type="entry name" value="HUPs"/>
    <property type="match status" value="2"/>
</dbReference>
<dbReference type="InterPro" id="IPR006015">
    <property type="entry name" value="Universal_stress_UspA"/>
</dbReference>
<dbReference type="RefSeq" id="WP_344051835.1">
    <property type="nucleotide sequence ID" value="NZ_BAAAPK010000001.1"/>
</dbReference>
<reference evidence="3 4" key="1">
    <citation type="journal article" date="2019" name="Int. J. Syst. Evol. Microbiol.">
        <title>The Global Catalogue of Microorganisms (GCM) 10K type strain sequencing project: providing services to taxonomists for standard genome sequencing and annotation.</title>
        <authorList>
            <consortium name="The Broad Institute Genomics Platform"/>
            <consortium name="The Broad Institute Genome Sequencing Center for Infectious Disease"/>
            <person name="Wu L."/>
            <person name="Ma J."/>
        </authorList>
    </citation>
    <scope>NUCLEOTIDE SEQUENCE [LARGE SCALE GENOMIC DNA]</scope>
    <source>
        <strain evidence="3 4">JCM 15575</strain>
    </source>
</reference>
<proteinExistence type="inferred from homology"/>
<dbReference type="PANTHER" id="PTHR46268">
    <property type="entry name" value="STRESS RESPONSE PROTEIN NHAX"/>
    <property type="match status" value="1"/>
</dbReference>
<accession>A0ABN2G7C9</accession>
<dbReference type="PANTHER" id="PTHR46268:SF6">
    <property type="entry name" value="UNIVERSAL STRESS PROTEIN UP12"/>
    <property type="match status" value="1"/>
</dbReference>
<gene>
    <name evidence="3" type="ORF">GCM10009807_07920</name>
</gene>
<dbReference type="CDD" id="cd00293">
    <property type="entry name" value="USP-like"/>
    <property type="match status" value="1"/>
</dbReference>
<keyword evidence="4" id="KW-1185">Reference proteome</keyword>
<evidence type="ECO:0000313" key="4">
    <source>
        <dbReference type="Proteomes" id="UP001500596"/>
    </source>
</evidence>
<protein>
    <submittedName>
        <fullName evidence="3">Universal stress protein</fullName>
    </submittedName>
</protein>
<evidence type="ECO:0000259" key="2">
    <source>
        <dbReference type="Pfam" id="PF00582"/>
    </source>
</evidence>
<evidence type="ECO:0000256" key="1">
    <source>
        <dbReference type="ARBA" id="ARBA00008791"/>
    </source>
</evidence>
<feature type="domain" description="UspA" evidence="2">
    <location>
        <begin position="144"/>
        <end position="279"/>
    </location>
</feature>
<evidence type="ECO:0000313" key="3">
    <source>
        <dbReference type="EMBL" id="GAA1666196.1"/>
    </source>
</evidence>
<organism evidence="3 4">
    <name type="scientific">Microbacterium lacus</name>
    <dbReference type="NCBI Taxonomy" id="415217"/>
    <lineage>
        <taxon>Bacteria</taxon>
        <taxon>Bacillati</taxon>
        <taxon>Actinomycetota</taxon>
        <taxon>Actinomycetes</taxon>
        <taxon>Micrococcales</taxon>
        <taxon>Microbacteriaceae</taxon>
        <taxon>Microbacterium</taxon>
    </lineage>
</organism>
<dbReference type="PRINTS" id="PR01438">
    <property type="entry name" value="UNVRSLSTRESS"/>
</dbReference>
<name>A0ABN2G7C9_9MICO</name>
<sequence length="279" mass="29057">MTSTLLVAVTEAPVARRAIDWAAQRAADRHQGVELMSVIGGAVGAVGEHAVIEAAMAARQSVLEAEAERIAARGIPVRVRVERGNPVARLVDASTDAALLVIGSDDRGPGTGYERGVHGVRIAAGAHCPVVVVPDRDLDGRTGVVVGVDGSEVSEHALAFAEAEADRLGEPLTVVTAWSPIVTPHNPGVYPPEYLTNMQALSEEAMALAVAGLSSDYPDLQVVRHVEQGYPSAVLNRLGAHARLVVVGSHGRGAIARFLLGSISEEVLAHLATVTAIVR</sequence>
<dbReference type="SUPFAM" id="SSF52402">
    <property type="entry name" value="Adenine nucleotide alpha hydrolases-like"/>
    <property type="match status" value="2"/>
</dbReference>
<comment type="similarity">
    <text evidence="1">Belongs to the universal stress protein A family.</text>
</comment>
<feature type="domain" description="UspA" evidence="2">
    <location>
        <begin position="1"/>
        <end position="134"/>
    </location>
</feature>
<dbReference type="InterPro" id="IPR014729">
    <property type="entry name" value="Rossmann-like_a/b/a_fold"/>
</dbReference>
<comment type="caution">
    <text evidence="3">The sequence shown here is derived from an EMBL/GenBank/DDBJ whole genome shotgun (WGS) entry which is preliminary data.</text>
</comment>